<keyword evidence="3" id="KW-1185">Reference proteome</keyword>
<proteinExistence type="predicted"/>
<sequence length="159" mass="18286">MDEIVNANPWMRVYPEENRVERDDLVFNQNSGSQNIPDNCQPGYDPCARFAPLVEVANDKFKYYYKPRQELSVDESLIGTKNKTQLIQCMPNKHHHQWGIKLWVLCESVTAYVVAFFVYKGKRGAADDEGGLGLGHEVVIKLLNMANLLRKGYHDWDNP</sequence>
<evidence type="ECO:0000259" key="1">
    <source>
        <dbReference type="Pfam" id="PF13843"/>
    </source>
</evidence>
<dbReference type="Pfam" id="PF13843">
    <property type="entry name" value="DDE_Tnp_1_7"/>
    <property type="match status" value="1"/>
</dbReference>
<name>A0AAE1AXU0_9GAST</name>
<dbReference type="Proteomes" id="UP001283361">
    <property type="component" value="Unassembled WGS sequence"/>
</dbReference>
<evidence type="ECO:0000313" key="2">
    <source>
        <dbReference type="EMBL" id="KAK3795291.1"/>
    </source>
</evidence>
<organism evidence="2 3">
    <name type="scientific">Elysia crispata</name>
    <name type="common">lettuce slug</name>
    <dbReference type="NCBI Taxonomy" id="231223"/>
    <lineage>
        <taxon>Eukaryota</taxon>
        <taxon>Metazoa</taxon>
        <taxon>Spiralia</taxon>
        <taxon>Lophotrochozoa</taxon>
        <taxon>Mollusca</taxon>
        <taxon>Gastropoda</taxon>
        <taxon>Heterobranchia</taxon>
        <taxon>Euthyneura</taxon>
        <taxon>Panpulmonata</taxon>
        <taxon>Sacoglossa</taxon>
        <taxon>Placobranchoidea</taxon>
        <taxon>Plakobranchidae</taxon>
        <taxon>Elysia</taxon>
    </lineage>
</organism>
<evidence type="ECO:0000313" key="3">
    <source>
        <dbReference type="Proteomes" id="UP001283361"/>
    </source>
</evidence>
<dbReference type="EMBL" id="JAWDGP010001074">
    <property type="protein sequence ID" value="KAK3795291.1"/>
    <property type="molecule type" value="Genomic_DNA"/>
</dbReference>
<gene>
    <name evidence="2" type="ORF">RRG08_065254</name>
</gene>
<accession>A0AAE1AXU0</accession>
<dbReference type="PANTHER" id="PTHR46599">
    <property type="entry name" value="PIGGYBAC TRANSPOSABLE ELEMENT-DERIVED PROTEIN 4"/>
    <property type="match status" value="1"/>
</dbReference>
<feature type="domain" description="PiggyBac transposable element-derived protein" evidence="1">
    <location>
        <begin position="41"/>
        <end position="146"/>
    </location>
</feature>
<dbReference type="InterPro" id="IPR029526">
    <property type="entry name" value="PGBD"/>
</dbReference>
<comment type="caution">
    <text evidence="2">The sequence shown here is derived from an EMBL/GenBank/DDBJ whole genome shotgun (WGS) entry which is preliminary data.</text>
</comment>
<reference evidence="2" key="1">
    <citation type="journal article" date="2023" name="G3 (Bethesda)">
        <title>A reference genome for the long-term kleptoplast-retaining sea slug Elysia crispata morphotype clarki.</title>
        <authorList>
            <person name="Eastman K.E."/>
            <person name="Pendleton A.L."/>
            <person name="Shaikh M.A."/>
            <person name="Suttiyut T."/>
            <person name="Ogas R."/>
            <person name="Tomko P."/>
            <person name="Gavelis G."/>
            <person name="Widhalm J.R."/>
            <person name="Wisecaver J.H."/>
        </authorList>
    </citation>
    <scope>NUCLEOTIDE SEQUENCE</scope>
    <source>
        <strain evidence="2">ECLA1</strain>
    </source>
</reference>
<dbReference type="PANTHER" id="PTHR46599:SF3">
    <property type="entry name" value="PIGGYBAC TRANSPOSABLE ELEMENT-DERIVED PROTEIN 4"/>
    <property type="match status" value="1"/>
</dbReference>
<dbReference type="AlphaFoldDB" id="A0AAE1AXU0"/>
<protein>
    <recommendedName>
        <fullName evidence="1">PiggyBac transposable element-derived protein domain-containing protein</fullName>
    </recommendedName>
</protein>